<dbReference type="CDD" id="cd06261">
    <property type="entry name" value="TM_PBP2"/>
    <property type="match status" value="1"/>
</dbReference>
<dbReference type="SUPFAM" id="SSF161098">
    <property type="entry name" value="MetI-like"/>
    <property type="match status" value="1"/>
</dbReference>
<dbReference type="PANTHER" id="PTHR30614">
    <property type="entry name" value="MEMBRANE COMPONENT OF AMINO ACID ABC TRANSPORTER"/>
    <property type="match status" value="1"/>
</dbReference>
<dbReference type="InterPro" id="IPR035906">
    <property type="entry name" value="MetI-like_sf"/>
</dbReference>
<protein>
    <submittedName>
        <fullName evidence="10">Amino acid ABC transporter, permease protein</fullName>
    </submittedName>
</protein>
<sequence length="224" mass="25029">MDGVSILFDPLVLKRLIFEGLWMSVQISAISIAISLVLGTFLGVAMSSKNKFIFFVLKICLEIVRIMPQIVWLFLFYYGASKAFGLDISKFNASLIVFSLWGVFEMMDIVRGAIVSIPRHQFESAAALALSKAQIYLYVVIPLATRRLVPAGVNLLSRIIKTTPIVALIGVPDLLKVGQQTIETASLTANPTVPFWIYGFIFLLYFLVCYPISKISKILENRWA</sequence>
<organism evidence="10 11">
    <name type="scientific">Campylobacter rectus</name>
    <name type="common">Wolinella recta</name>
    <dbReference type="NCBI Taxonomy" id="203"/>
    <lineage>
        <taxon>Bacteria</taxon>
        <taxon>Pseudomonadati</taxon>
        <taxon>Campylobacterota</taxon>
        <taxon>Epsilonproteobacteria</taxon>
        <taxon>Campylobacterales</taxon>
        <taxon>Campylobacteraceae</taxon>
        <taxon>Campylobacter</taxon>
    </lineage>
</organism>
<evidence type="ECO:0000313" key="10">
    <source>
        <dbReference type="EMBL" id="QCD47124.1"/>
    </source>
</evidence>
<evidence type="ECO:0000256" key="4">
    <source>
        <dbReference type="ARBA" id="ARBA00022475"/>
    </source>
</evidence>
<dbReference type="PROSITE" id="PS50928">
    <property type="entry name" value="ABC_TM1"/>
    <property type="match status" value="1"/>
</dbReference>
<dbReference type="GO" id="GO:0006865">
    <property type="term" value="P:amino acid transport"/>
    <property type="evidence" value="ECO:0007669"/>
    <property type="project" value="TreeGrafter"/>
</dbReference>
<dbReference type="RefSeq" id="WP_004319087.1">
    <property type="nucleotide sequence ID" value="NZ_CP012543.1"/>
</dbReference>
<keyword evidence="7 8" id="KW-0472">Membrane</keyword>
<accession>A0A6G5QNG0</accession>
<feature type="transmembrane region" description="Helical" evidence="8">
    <location>
        <begin position="20"/>
        <end position="45"/>
    </location>
</feature>
<gene>
    <name evidence="10" type="ORF">CRECT_1476</name>
</gene>
<evidence type="ECO:0000256" key="1">
    <source>
        <dbReference type="ARBA" id="ARBA00004429"/>
    </source>
</evidence>
<evidence type="ECO:0000256" key="3">
    <source>
        <dbReference type="ARBA" id="ARBA00022448"/>
    </source>
</evidence>
<evidence type="ECO:0000256" key="8">
    <source>
        <dbReference type="RuleBase" id="RU363032"/>
    </source>
</evidence>
<feature type="transmembrane region" description="Helical" evidence="8">
    <location>
        <begin position="195"/>
        <end position="213"/>
    </location>
</feature>
<evidence type="ECO:0000313" key="11">
    <source>
        <dbReference type="Proteomes" id="UP000502377"/>
    </source>
</evidence>
<dbReference type="Gene3D" id="1.10.3720.10">
    <property type="entry name" value="MetI-like"/>
    <property type="match status" value="1"/>
</dbReference>
<proteinExistence type="inferred from homology"/>
<feature type="transmembrane region" description="Helical" evidence="8">
    <location>
        <begin position="52"/>
        <end position="79"/>
    </location>
</feature>
<dbReference type="InterPro" id="IPR010065">
    <property type="entry name" value="AA_ABC_transptr_permease_3TM"/>
</dbReference>
<dbReference type="GO" id="GO:0043190">
    <property type="term" value="C:ATP-binding cassette (ABC) transporter complex"/>
    <property type="evidence" value="ECO:0007669"/>
    <property type="project" value="InterPro"/>
</dbReference>
<dbReference type="Pfam" id="PF00528">
    <property type="entry name" value="BPD_transp_1"/>
    <property type="match status" value="1"/>
</dbReference>
<keyword evidence="6 8" id="KW-1133">Transmembrane helix</keyword>
<dbReference type="GO" id="GO:0022857">
    <property type="term" value="F:transmembrane transporter activity"/>
    <property type="evidence" value="ECO:0007669"/>
    <property type="project" value="InterPro"/>
</dbReference>
<comment type="subcellular location">
    <subcellularLocation>
        <location evidence="1">Cell inner membrane</location>
        <topology evidence="1">Multi-pass membrane protein</topology>
    </subcellularLocation>
    <subcellularLocation>
        <location evidence="8">Cell membrane</location>
        <topology evidence="8">Multi-pass membrane protein</topology>
    </subcellularLocation>
</comment>
<evidence type="ECO:0000256" key="6">
    <source>
        <dbReference type="ARBA" id="ARBA00022989"/>
    </source>
</evidence>
<dbReference type="PANTHER" id="PTHR30614:SF36">
    <property type="entry name" value="ABC TRANSPORTER MEMBRANE-SPANNING PERMEASE-GLUTAMINE TRANSPORT"/>
    <property type="match status" value="1"/>
</dbReference>
<dbReference type="KEGG" id="crx:CRECT_1476"/>
<reference evidence="10 11" key="1">
    <citation type="submission" date="2016-07" db="EMBL/GenBank/DDBJ databases">
        <title>Comparative genomics of the Campylobacter concisus group.</title>
        <authorList>
            <person name="Miller W.G."/>
            <person name="Yee E."/>
            <person name="Chapman M.H."/>
            <person name="Huynh S."/>
            <person name="Bono J.L."/>
            <person name="On S.L.W."/>
            <person name="StLeger J."/>
            <person name="Foster G."/>
            <person name="Parker C.T."/>
        </authorList>
    </citation>
    <scope>NUCLEOTIDE SEQUENCE [LARGE SCALE GENOMIC DNA]</scope>
    <source>
        <strain evidence="10 11">ATCC 33238</strain>
    </source>
</reference>
<evidence type="ECO:0000259" key="9">
    <source>
        <dbReference type="PROSITE" id="PS50928"/>
    </source>
</evidence>
<dbReference type="InterPro" id="IPR043429">
    <property type="entry name" value="ArtM/GltK/GlnP/TcyL/YhdX-like"/>
</dbReference>
<keyword evidence="5 8" id="KW-0812">Transmembrane</keyword>
<comment type="similarity">
    <text evidence="2">Belongs to the binding-protein-dependent transport system permease family. HisMQ subfamily.</text>
</comment>
<name>A0A6G5QNG0_CAMRE</name>
<keyword evidence="4" id="KW-1003">Cell membrane</keyword>
<evidence type="ECO:0000256" key="5">
    <source>
        <dbReference type="ARBA" id="ARBA00022692"/>
    </source>
</evidence>
<evidence type="ECO:0000256" key="7">
    <source>
        <dbReference type="ARBA" id="ARBA00023136"/>
    </source>
</evidence>
<evidence type="ECO:0000256" key="2">
    <source>
        <dbReference type="ARBA" id="ARBA00010072"/>
    </source>
</evidence>
<dbReference type="NCBIfam" id="TIGR01726">
    <property type="entry name" value="HEQRo_perm_3TM"/>
    <property type="match status" value="1"/>
</dbReference>
<feature type="domain" description="ABC transmembrane type-1" evidence="9">
    <location>
        <begin position="21"/>
        <end position="216"/>
    </location>
</feature>
<keyword evidence="3 8" id="KW-0813">Transport</keyword>
<dbReference type="EMBL" id="CP012543">
    <property type="protein sequence ID" value="QCD47124.1"/>
    <property type="molecule type" value="Genomic_DNA"/>
</dbReference>
<dbReference type="InterPro" id="IPR000515">
    <property type="entry name" value="MetI-like"/>
</dbReference>
<dbReference type="AlphaFoldDB" id="A0A6G5QNG0"/>
<dbReference type="Proteomes" id="UP000502377">
    <property type="component" value="Chromosome"/>
</dbReference>